<evidence type="ECO:0000256" key="5">
    <source>
        <dbReference type="ARBA" id="ARBA00023242"/>
    </source>
</evidence>
<dbReference type="PANTHER" id="PTHR12265">
    <property type="entry name" value="TRANSMEMBRANE PROTEIN 53"/>
    <property type="match status" value="1"/>
</dbReference>
<dbReference type="InterPro" id="IPR029058">
    <property type="entry name" value="AB_hydrolase_fold"/>
</dbReference>
<keyword evidence="3" id="KW-1133">Transmembrane helix</keyword>
<evidence type="ECO:0008006" key="10">
    <source>
        <dbReference type="Google" id="ProtNLM"/>
    </source>
</evidence>
<dbReference type="SUPFAM" id="SSF53474">
    <property type="entry name" value="alpha/beta-Hydrolases"/>
    <property type="match status" value="1"/>
</dbReference>
<evidence type="ECO:0000256" key="3">
    <source>
        <dbReference type="ARBA" id="ARBA00022989"/>
    </source>
</evidence>
<keyword evidence="4" id="KW-0472">Membrane</keyword>
<feature type="region of interest" description="Disordered" evidence="7">
    <location>
        <begin position="1"/>
        <end position="26"/>
    </location>
</feature>
<dbReference type="PANTHER" id="PTHR12265:SF30">
    <property type="entry name" value="TRANSMEMBRANE PROTEIN 53"/>
    <property type="match status" value="1"/>
</dbReference>
<evidence type="ECO:0000256" key="7">
    <source>
        <dbReference type="SAM" id="MobiDB-lite"/>
    </source>
</evidence>
<sequence>MPSPSSSSITTAQQQEQQTYGLTANDITSEYRPYSGSTGVMSMASERQPQAHREMLEREDTLEYFIKFPKPTADNDFVLVNGNDEQNNVPIVMLLGWAGCQDRYLMKYSKIYEDRGLITVRYTAPVDTLFWKRSEMVPIGEKILKLIQDMNFDAHPLIFHIFSNGGAYLYQHINLAVRKHKSPLQVRGVIFDSAPGERRMLGLYRAITAIYGKEKRCNCITALVITLTLSIMWFVEETFVAFKSLFVQSTPVHASPFSELKNETNKYPQLFLYSKSDVVIPYRDVEKFIRIRRDQGINVSSVCFEDAEHVKIFTKYPTQYVQSVCNFIKNCMANTRTSYQLTGDAINAQAMAQQQHQQHQPHQHQSNLKYD</sequence>
<organism evidence="8 9">
    <name type="scientific">Drosophila navojoa</name>
    <name type="common">Fruit fly</name>
    <dbReference type="NCBI Taxonomy" id="7232"/>
    <lineage>
        <taxon>Eukaryota</taxon>
        <taxon>Metazoa</taxon>
        <taxon>Ecdysozoa</taxon>
        <taxon>Arthropoda</taxon>
        <taxon>Hexapoda</taxon>
        <taxon>Insecta</taxon>
        <taxon>Pterygota</taxon>
        <taxon>Neoptera</taxon>
        <taxon>Endopterygota</taxon>
        <taxon>Diptera</taxon>
        <taxon>Brachycera</taxon>
        <taxon>Muscomorpha</taxon>
        <taxon>Ephydroidea</taxon>
        <taxon>Drosophilidae</taxon>
        <taxon>Drosophila</taxon>
    </lineage>
</organism>
<dbReference type="Pfam" id="PF05705">
    <property type="entry name" value="DUF829"/>
    <property type="match status" value="1"/>
</dbReference>
<evidence type="ECO:0000256" key="4">
    <source>
        <dbReference type="ARBA" id="ARBA00023136"/>
    </source>
</evidence>
<proteinExistence type="inferred from homology"/>
<dbReference type="EMBL" id="LSRL02000064">
    <property type="protein sequence ID" value="TDG46114.1"/>
    <property type="molecule type" value="Genomic_DNA"/>
</dbReference>
<feature type="region of interest" description="Disordered" evidence="7">
    <location>
        <begin position="350"/>
        <end position="371"/>
    </location>
</feature>
<evidence type="ECO:0000313" key="9">
    <source>
        <dbReference type="Proteomes" id="UP000295192"/>
    </source>
</evidence>
<dbReference type="InterPro" id="IPR008547">
    <property type="entry name" value="DUF829_TMEM53"/>
</dbReference>
<dbReference type="GO" id="GO:0005640">
    <property type="term" value="C:nuclear outer membrane"/>
    <property type="evidence" value="ECO:0007669"/>
    <property type="project" value="UniProtKB-SubCell"/>
</dbReference>
<protein>
    <recommendedName>
        <fullName evidence="10">Transmembrane protein 53</fullName>
    </recommendedName>
</protein>
<evidence type="ECO:0000256" key="1">
    <source>
        <dbReference type="ARBA" id="ARBA00007387"/>
    </source>
</evidence>
<evidence type="ECO:0000256" key="2">
    <source>
        <dbReference type="ARBA" id="ARBA00022692"/>
    </source>
</evidence>
<dbReference type="Proteomes" id="UP000295192">
    <property type="component" value="Unassembled WGS sequence"/>
</dbReference>
<accession>A0A484BBR9</accession>
<dbReference type="OrthoDB" id="77878at2759"/>
<gene>
    <name evidence="8" type="ORF">AWZ03_007456</name>
</gene>
<evidence type="ECO:0000256" key="6">
    <source>
        <dbReference type="ARBA" id="ARBA00034303"/>
    </source>
</evidence>
<dbReference type="OMA" id="VECLFWR"/>
<evidence type="ECO:0000313" key="8">
    <source>
        <dbReference type="EMBL" id="TDG46114.1"/>
    </source>
</evidence>
<dbReference type="AlphaFoldDB" id="A0A484BBR9"/>
<comment type="similarity">
    <text evidence="1">Belongs to the TMEM53 family.</text>
</comment>
<keyword evidence="2" id="KW-0812">Transmembrane</keyword>
<reference evidence="8 9" key="1">
    <citation type="journal article" date="2019" name="J. Hered.">
        <title>An Improved Genome Assembly for Drosophila navojoa, the Basal Species in the mojavensis Cluster.</title>
        <authorList>
            <person name="Vanderlinde T."/>
            <person name="Dupim E.G."/>
            <person name="Nazario-Yepiz N.O."/>
            <person name="Carvalho A.B."/>
        </authorList>
    </citation>
    <scope>NUCLEOTIDE SEQUENCE [LARGE SCALE GENOMIC DNA]</scope>
    <source>
        <strain evidence="8">Navoj_Jal97</strain>
        <tissue evidence="8">Whole organism</tissue>
    </source>
</reference>
<feature type="compositionally biased region" description="Low complexity" evidence="7">
    <location>
        <begin position="350"/>
        <end position="365"/>
    </location>
</feature>
<comment type="subcellular location">
    <subcellularLocation>
        <location evidence="6">Nucleus outer membrane</location>
        <topology evidence="6">Single-pass membrane protein</topology>
    </subcellularLocation>
</comment>
<keyword evidence="9" id="KW-1185">Reference proteome</keyword>
<comment type="caution">
    <text evidence="8">The sequence shown here is derived from an EMBL/GenBank/DDBJ whole genome shotgun (WGS) entry which is preliminary data.</text>
</comment>
<dbReference type="Gene3D" id="3.40.50.1820">
    <property type="entry name" value="alpha/beta hydrolase"/>
    <property type="match status" value="1"/>
</dbReference>
<name>A0A484BBR9_DRONA</name>
<keyword evidence="5" id="KW-0539">Nucleus</keyword>
<dbReference type="KEGG" id="dnv:108650035"/>